<dbReference type="InterPro" id="IPR053143">
    <property type="entry name" value="Arylsulfate_ST"/>
</dbReference>
<dbReference type="EMBL" id="MIKG01000022">
    <property type="protein sequence ID" value="RAO73044.1"/>
    <property type="molecule type" value="Genomic_DNA"/>
</dbReference>
<comment type="similarity">
    <text evidence="1">Belongs to the ustYa family.</text>
</comment>
<dbReference type="Gene3D" id="3.40.50.300">
    <property type="entry name" value="P-loop containing nucleotide triphosphate hydrolases"/>
    <property type="match status" value="1"/>
</dbReference>
<keyword evidence="3" id="KW-1185">Reference proteome</keyword>
<dbReference type="RefSeq" id="XP_040737558.1">
    <property type="nucleotide sequence ID" value="XM_040881930.1"/>
</dbReference>
<dbReference type="OrthoDB" id="5427350at2759"/>
<comment type="caution">
    <text evidence="2">The sequence shown here is derived from an EMBL/GenBank/DDBJ whole genome shotgun (WGS) entry which is preliminary data.</text>
</comment>
<dbReference type="Pfam" id="PF17784">
    <property type="entry name" value="Sulfotransfer_4"/>
    <property type="match status" value="1"/>
</dbReference>
<dbReference type="GO" id="GO:0043386">
    <property type="term" value="P:mycotoxin biosynthetic process"/>
    <property type="evidence" value="ECO:0007669"/>
    <property type="project" value="InterPro"/>
</dbReference>
<dbReference type="STRING" id="1196081.A0A364LB53"/>
<dbReference type="GeneID" id="63798270"/>
<organism evidence="2 3">
    <name type="scientific">Talaromyces amestolkiae</name>
    <dbReference type="NCBI Taxonomy" id="1196081"/>
    <lineage>
        <taxon>Eukaryota</taxon>
        <taxon>Fungi</taxon>
        <taxon>Dikarya</taxon>
        <taxon>Ascomycota</taxon>
        <taxon>Pezizomycotina</taxon>
        <taxon>Eurotiomycetes</taxon>
        <taxon>Eurotiomycetidae</taxon>
        <taxon>Eurotiales</taxon>
        <taxon>Trichocomaceae</taxon>
        <taxon>Talaromyces</taxon>
        <taxon>Talaromyces sect. Talaromyces</taxon>
    </lineage>
</organism>
<evidence type="ECO:0000313" key="3">
    <source>
        <dbReference type="Proteomes" id="UP000249363"/>
    </source>
</evidence>
<dbReference type="InterPro" id="IPR039535">
    <property type="entry name" value="ASST-like"/>
</dbReference>
<dbReference type="InterPro" id="IPR021765">
    <property type="entry name" value="UstYa-like"/>
</dbReference>
<accession>A0A364LB53</accession>
<dbReference type="PANTHER" id="PTHR35340">
    <property type="entry name" value="PQQ ENZYME REPEAT PROTEIN-RELATED"/>
    <property type="match status" value="1"/>
</dbReference>
<name>A0A364LB53_TALAM</name>
<evidence type="ECO:0000256" key="1">
    <source>
        <dbReference type="ARBA" id="ARBA00035112"/>
    </source>
</evidence>
<gene>
    <name evidence="2" type="ORF">BHQ10_009056</name>
</gene>
<dbReference type="InterPro" id="IPR040632">
    <property type="entry name" value="Sulfotransfer_4"/>
</dbReference>
<reference evidence="2 3" key="1">
    <citation type="journal article" date="2017" name="Biotechnol. Biofuels">
        <title>Differential beta-glucosidase expression as a function of carbon source availability in Talaromyces amestolkiae: a genomic and proteomic approach.</title>
        <authorList>
            <person name="de Eugenio L.I."/>
            <person name="Mendez-Liter J.A."/>
            <person name="Nieto-Dominguez M."/>
            <person name="Alonso L."/>
            <person name="Gil-Munoz J."/>
            <person name="Barriuso J."/>
            <person name="Prieto A."/>
            <person name="Martinez M.J."/>
        </authorList>
    </citation>
    <scope>NUCLEOTIDE SEQUENCE [LARGE SCALE GENOMIC DNA]</scope>
    <source>
        <strain evidence="2 3">CIB</strain>
    </source>
</reference>
<dbReference type="PANTHER" id="PTHR35340:SF8">
    <property type="entry name" value="ASST-DOMAIN-CONTAINING PROTEIN"/>
    <property type="match status" value="1"/>
</dbReference>
<dbReference type="InterPro" id="IPR027417">
    <property type="entry name" value="P-loop_NTPase"/>
</dbReference>
<dbReference type="Pfam" id="PF14269">
    <property type="entry name" value="Arylsulfotran_2"/>
    <property type="match status" value="1"/>
</dbReference>
<dbReference type="AlphaFoldDB" id="A0A364LB53"/>
<sequence>MNFLRPRSKPVTDIFTSDTSIDRRKCQRVVPMKVLVLGVGRTGTASLRAALKRLGYSDTYHMMSASVENPPDCAMWYDALTAKYDGKGEFGKKEWDQLLGHCQAVCDWPAVAFGRELISAYPDAKVILTNRDIDKWHASTMKTVYWRVTDSELCYLSYVDWASGLYYPMLRKFFDTFFEGTFPTTGKDVYRRHYADIRSLVPPENLLEYQIQDGWGPLCSFLGHAVPDEDFPQSNDVTAFVQRSRRRNRRQMMNVALRFAFNWEIDLKQRPEIKSPIFNVTVHDPSSVTPGYWFVAPYASLGFGNRVKRLDYCQELIWSGACEFENRNVFDFKVLDYNDPSRLSFIFGSTSQGHLDAKGKGVIMDNSYTIQDEILAKRWSSSFNMHEFNVIEGGKSALLITNVPQLHDISALNLQPQSGWVSNNGFQEIDIATGKVNFEWNTLDHVPITESTVAVRQMPGEYSMSWDYIHLNSVDKNSDGDYLISARYTNTIYKVSGRDGSIIWRLGGVNSSFVLDGFNFSSQHDARFREENSTTTVISFLNNASDGDNSTSSYSSGLLVALQTSTTPMTAHVIKRWDRPDRQLSPLRGNVQILPNDNVFIGWSVQGYLSEFSSDGRCVLEAKFSSIKFIPSTYRAYKYNFTGIPSELPVSKAFVYGTTADTVTSVFYVSWNGATEVAHWNFYGNNTSSSEFSLVGTAKKSGFETSHMVSGFSQFIYAEAVGFTGNVQIRDDGTTYLDPGEIQYVGKPSPKIDENWKHLIDHRYFYLTEAEAAETWGKESIEQLYYRLSPDNERRYVAGLDVLHTLHCLNMLRMKLDLDYYPAAAIGSLHNYHCIDQIRQYLMCTGDLTPIPVRWHEALGRPYVDSDKPHTCRNFSALQSWVMNRDEAEF</sequence>
<dbReference type="Proteomes" id="UP000249363">
    <property type="component" value="Unassembled WGS sequence"/>
</dbReference>
<proteinExistence type="inferred from homology"/>
<evidence type="ECO:0000313" key="2">
    <source>
        <dbReference type="EMBL" id="RAO73044.1"/>
    </source>
</evidence>
<dbReference type="Pfam" id="PF11807">
    <property type="entry name" value="UstYa"/>
    <property type="match status" value="1"/>
</dbReference>
<dbReference type="SUPFAM" id="SSF52540">
    <property type="entry name" value="P-loop containing nucleoside triphosphate hydrolases"/>
    <property type="match status" value="1"/>
</dbReference>
<protein>
    <submittedName>
        <fullName evidence="2">Uncharacterized protein</fullName>
    </submittedName>
</protein>